<sequence length="122" mass="12650">MDLLNDSKDPTNSKDSSSATRASAVSNNADYPSTEGGASAQPGRDGSSPTSPGSEDISNSTEDRKRFDQPGWTESSDAAGDGQRRDQLLRLLTGQKAGGGASSIVRYDKLAISKRVAVAAAM</sequence>
<accession>A0A7S2DZ59</accession>
<dbReference type="AlphaFoldDB" id="A0A7S2DZ59"/>
<feature type="compositionally biased region" description="Polar residues" evidence="1">
    <location>
        <begin position="13"/>
        <end position="31"/>
    </location>
</feature>
<feature type="region of interest" description="Disordered" evidence="1">
    <location>
        <begin position="1"/>
        <end position="87"/>
    </location>
</feature>
<dbReference type="EMBL" id="HBGS01050556">
    <property type="protein sequence ID" value="CAD9466578.1"/>
    <property type="molecule type" value="Transcribed_RNA"/>
</dbReference>
<feature type="compositionally biased region" description="Polar residues" evidence="1">
    <location>
        <begin position="47"/>
        <end position="60"/>
    </location>
</feature>
<protein>
    <submittedName>
        <fullName evidence="2">Uncharacterized protein</fullName>
    </submittedName>
</protein>
<proteinExistence type="predicted"/>
<feature type="compositionally biased region" description="Basic and acidic residues" evidence="1">
    <location>
        <begin position="1"/>
        <end position="12"/>
    </location>
</feature>
<reference evidence="2" key="1">
    <citation type="submission" date="2021-01" db="EMBL/GenBank/DDBJ databases">
        <authorList>
            <person name="Corre E."/>
            <person name="Pelletier E."/>
            <person name="Niang G."/>
            <person name="Scheremetjew M."/>
            <person name="Finn R."/>
            <person name="Kale V."/>
            <person name="Holt S."/>
            <person name="Cochrane G."/>
            <person name="Meng A."/>
            <person name="Brown T."/>
            <person name="Cohen L."/>
        </authorList>
    </citation>
    <scope>NUCLEOTIDE SEQUENCE</scope>
    <source>
        <strain evidence="2">CCMP1381</strain>
    </source>
</reference>
<organism evidence="2">
    <name type="scientific">Octactis speculum</name>
    <dbReference type="NCBI Taxonomy" id="3111310"/>
    <lineage>
        <taxon>Eukaryota</taxon>
        <taxon>Sar</taxon>
        <taxon>Stramenopiles</taxon>
        <taxon>Ochrophyta</taxon>
        <taxon>Dictyochophyceae</taxon>
        <taxon>Dictyochales</taxon>
        <taxon>Dictyochaceae</taxon>
        <taxon>Octactis</taxon>
    </lineage>
</organism>
<gene>
    <name evidence="2" type="ORF">DSPE1174_LOCUS26258</name>
</gene>
<name>A0A7S2DZ59_9STRA</name>
<evidence type="ECO:0000313" key="2">
    <source>
        <dbReference type="EMBL" id="CAD9466578.1"/>
    </source>
</evidence>
<evidence type="ECO:0000256" key="1">
    <source>
        <dbReference type="SAM" id="MobiDB-lite"/>
    </source>
</evidence>